<dbReference type="EMBL" id="MT586120">
    <property type="protein sequence ID" value="QLF86105.1"/>
    <property type="molecule type" value="Genomic_DNA"/>
</dbReference>
<evidence type="ECO:0000313" key="2">
    <source>
        <dbReference type="EMBL" id="QLF86105.1"/>
    </source>
</evidence>
<organism evidence="1 3">
    <name type="scientific">Synechococcus phage S-CAM7</name>
    <dbReference type="NCBI Taxonomy" id="1883368"/>
    <lineage>
        <taxon>Viruses</taxon>
        <taxon>Duplodnaviria</taxon>
        <taxon>Heunggongvirae</taxon>
        <taxon>Uroviricota</taxon>
        <taxon>Caudoviricetes</taxon>
        <taxon>Pantevenvirales</taxon>
        <taxon>Kyanoviridae</taxon>
        <taxon>Mazuvirus</taxon>
        <taxon>Mazuvirus scam7</taxon>
    </lineage>
</organism>
<evidence type="ECO:0000313" key="4">
    <source>
        <dbReference type="Proteomes" id="UP000510897"/>
    </source>
</evidence>
<sequence length="64" mass="7654">MIDYYSEDHIDSFDFEKAEQLEQDILEMISNPNKEYYHHSSPAWNIAALLVYLEDMVDKLEELN</sequence>
<name>A0A1D8KTN1_9CAUD</name>
<evidence type="ECO:0000313" key="1">
    <source>
        <dbReference type="EMBL" id="AOV61977.1"/>
    </source>
</evidence>
<dbReference type="Proteomes" id="UP000510897">
    <property type="component" value="Segment"/>
</dbReference>
<dbReference type="RefSeq" id="YP_009322986.1">
    <property type="nucleotide sequence ID" value="NC_031927.1"/>
</dbReference>
<dbReference type="KEGG" id="vg:30308107"/>
<gene>
    <name evidence="1" type="ORF">C490910_053</name>
    <name evidence="2" type="ORF">CC030809_00049</name>
</gene>
<dbReference type="GeneID" id="30308107"/>
<accession>A0A1D8KTN1</accession>
<dbReference type="EMBL" id="KU686212">
    <property type="protein sequence ID" value="AOV61977.1"/>
    <property type="molecule type" value="Genomic_DNA"/>
</dbReference>
<dbReference type="Proteomes" id="UP000203902">
    <property type="component" value="Segment"/>
</dbReference>
<keyword evidence="3" id="KW-1185">Reference proteome</keyword>
<proteinExistence type="predicted"/>
<reference evidence="2 4" key="2">
    <citation type="submission" date="2020-06" db="EMBL/GenBank/DDBJ databases">
        <authorList>
            <person name="Puxty R.J."/>
            <person name="Weihe C."/>
            <person name="Marston M.F."/>
            <person name="Martiny J.B.H."/>
        </authorList>
    </citation>
    <scope>NUCLEOTIDE SEQUENCE [LARGE SCALE GENOMIC DNA]</scope>
    <source>
        <strain evidence="2">0809CC03</strain>
    </source>
</reference>
<protein>
    <submittedName>
        <fullName evidence="1">Uncharacterized protein</fullName>
    </submittedName>
</protein>
<evidence type="ECO:0000313" key="3">
    <source>
        <dbReference type="Proteomes" id="UP000203902"/>
    </source>
</evidence>
<reference evidence="1 3" key="1">
    <citation type="journal article" date="2016" name="Virology">
        <title>The genomic content and context of auxiliary metabolic genes in marine cyanomyoviruses.</title>
        <authorList>
            <person name="Crummett L.T."/>
            <person name="Puxty R.J."/>
            <person name="Weihe C."/>
            <person name="Marston M.F."/>
            <person name="Martiny J.B."/>
        </authorList>
    </citation>
    <scope>NUCLEOTIDE SEQUENCE [LARGE SCALE GENOMIC DNA]</scope>
    <source>
        <strain evidence="1">0910CC49</strain>
    </source>
</reference>
<reference evidence="2 4" key="3">
    <citation type="submission" date="2020-07" db="EMBL/GenBank/DDBJ databases">
        <title>Signatures of coevolution in a cyanophage population.</title>
        <authorList>
            <person name="Abebe J."/>
        </authorList>
    </citation>
    <scope>NUCLEOTIDE SEQUENCE [LARGE SCALE GENOMIC DNA]</scope>
    <source>
        <strain evidence="2">0809CC03</strain>
    </source>
</reference>